<protein>
    <recommendedName>
        <fullName evidence="4">O-antigen ligase domain-containing protein</fullName>
    </recommendedName>
</protein>
<feature type="transmembrane region" description="Helical" evidence="1">
    <location>
        <begin position="234"/>
        <end position="259"/>
    </location>
</feature>
<keyword evidence="1" id="KW-1133">Transmembrane helix</keyword>
<name>A0A291QQY3_9BACT</name>
<gene>
    <name evidence="2" type="ORF">COR50_03140</name>
</gene>
<feature type="transmembrane region" description="Helical" evidence="1">
    <location>
        <begin position="41"/>
        <end position="58"/>
    </location>
</feature>
<dbReference type="AlphaFoldDB" id="A0A291QQY3"/>
<dbReference type="EMBL" id="CP023777">
    <property type="protein sequence ID" value="ATL46244.1"/>
    <property type="molecule type" value="Genomic_DNA"/>
</dbReference>
<dbReference type="KEGG" id="cbae:COR50_03140"/>
<feature type="transmembrane region" description="Helical" evidence="1">
    <location>
        <begin position="332"/>
        <end position="352"/>
    </location>
</feature>
<feature type="transmembrane region" description="Helical" evidence="1">
    <location>
        <begin position="90"/>
        <end position="111"/>
    </location>
</feature>
<feature type="transmembrane region" description="Helical" evidence="1">
    <location>
        <begin position="132"/>
        <end position="152"/>
    </location>
</feature>
<dbReference type="Proteomes" id="UP000220133">
    <property type="component" value="Chromosome"/>
</dbReference>
<keyword evidence="3" id="KW-1185">Reference proteome</keyword>
<evidence type="ECO:0008006" key="4">
    <source>
        <dbReference type="Google" id="ProtNLM"/>
    </source>
</evidence>
<keyword evidence="1" id="KW-0472">Membrane</keyword>
<feature type="transmembrane region" description="Helical" evidence="1">
    <location>
        <begin position="65"/>
        <end position="84"/>
    </location>
</feature>
<evidence type="ECO:0000313" key="3">
    <source>
        <dbReference type="Proteomes" id="UP000220133"/>
    </source>
</evidence>
<reference evidence="2 3" key="1">
    <citation type="submission" date="2017-10" db="EMBL/GenBank/DDBJ databases">
        <title>Paenichitinophaga pekingensis gen. nov., sp. nov., isolated from activated sludge.</title>
        <authorList>
            <person name="Jin D."/>
            <person name="Kong X."/>
            <person name="Deng Y."/>
            <person name="Bai Z."/>
        </authorList>
    </citation>
    <scope>NUCLEOTIDE SEQUENCE [LARGE SCALE GENOMIC DNA]</scope>
    <source>
        <strain evidence="2 3">13</strain>
    </source>
</reference>
<keyword evidence="1" id="KW-0812">Transmembrane</keyword>
<feature type="transmembrane region" description="Helical" evidence="1">
    <location>
        <begin position="164"/>
        <end position="184"/>
    </location>
</feature>
<proteinExistence type="predicted"/>
<feature type="transmembrane region" description="Helical" evidence="1">
    <location>
        <begin position="196"/>
        <end position="228"/>
    </location>
</feature>
<evidence type="ECO:0000256" key="1">
    <source>
        <dbReference type="SAM" id="Phobius"/>
    </source>
</evidence>
<accession>A0A291QQY3</accession>
<sequence>MHEKVLNRIFLISFIYLVPLFDSITGLLVRGDSIQAGGIGSPSQLIRLYIITLSIFIIRSNVNYIYITLGSCYLLFIEIVSFCFHKDVSGLLYGLVFSYKFFYSIFIYLALKKIFNESNYSFSDVLKFIRNFLFFLCIIILVGNILAIKVGISSSIFRSKGLFPSGNGLGLLLGVLSLIMRLGANEKILNSFTDKIVYFLTLVCLVLVATKASVIFLILNAAVMFFALHPIARYIGLFVVSIIIAIFWTNIIYGLNLAFDVIIFRFENKESWLQFILSGRENYINTAVDTFEKSPWYFPRFIFGAGSFLSYELPSDFTLSYKMLEMDGVDVFFMYGLIGLIIYVLFFIYLTIRSFEISRILGWGAVALFLHSLMAGHTIFNGLSATAIVFILLLKNFHPKTNKKEYINYESSISVS</sequence>
<organism evidence="2 3">
    <name type="scientific">Chitinophaga caeni</name>
    <dbReference type="NCBI Taxonomy" id="2029983"/>
    <lineage>
        <taxon>Bacteria</taxon>
        <taxon>Pseudomonadati</taxon>
        <taxon>Bacteroidota</taxon>
        <taxon>Chitinophagia</taxon>
        <taxon>Chitinophagales</taxon>
        <taxon>Chitinophagaceae</taxon>
        <taxon>Chitinophaga</taxon>
    </lineage>
</organism>
<feature type="transmembrane region" description="Helical" evidence="1">
    <location>
        <begin position="9"/>
        <end position="29"/>
    </location>
</feature>
<feature type="transmembrane region" description="Helical" evidence="1">
    <location>
        <begin position="372"/>
        <end position="394"/>
    </location>
</feature>
<evidence type="ECO:0000313" key="2">
    <source>
        <dbReference type="EMBL" id="ATL46244.1"/>
    </source>
</evidence>